<evidence type="ECO:0000256" key="4">
    <source>
        <dbReference type="ARBA" id="ARBA00022691"/>
    </source>
</evidence>
<accession>A0ABT1VVR3</accession>
<proteinExistence type="inferred from homology"/>
<evidence type="ECO:0000256" key="5">
    <source>
        <dbReference type="ARBA" id="ARBA00022747"/>
    </source>
</evidence>
<evidence type="ECO:0000256" key="3">
    <source>
        <dbReference type="ARBA" id="ARBA00022679"/>
    </source>
</evidence>
<comment type="caution">
    <text evidence="11">The sequence shown here is derived from an EMBL/GenBank/DDBJ whole genome shotgun (WGS) entry which is preliminary data.</text>
</comment>
<gene>
    <name evidence="11" type="ORF">NFI88_06165</name>
</gene>
<keyword evidence="3" id="KW-0808">Transferase</keyword>
<feature type="domain" description="DNA methylase N-4/N-6" evidence="10">
    <location>
        <begin position="18"/>
        <end position="245"/>
    </location>
</feature>
<keyword evidence="6" id="KW-0238">DNA-binding</keyword>
<keyword evidence="2" id="KW-0489">Methyltransferase</keyword>
<keyword evidence="5" id="KW-0680">Restriction system</keyword>
<protein>
    <recommendedName>
        <fullName evidence="9">Methyltransferase</fullName>
        <ecNumber evidence="9">2.1.1.-</ecNumber>
    </recommendedName>
</protein>
<sequence length="260" mass="29503">MYHGDCVRVMSRMPRESVDVVVTSPPYNIGLQYGTYKDRRAEEEYLDWMVAVATGIKRVMRPDASFFLNITGSSVMPWLPFELLVRLRPLFRLQNHITWIKSISIGDDSVGHFKPIRSDRFLHRNHEHIFHLTGTGNVPLKRLSVGVPFKDKTNISRRNHAQDLRCRGDSWFIPYETVHDRSQKFHHPGTFPVMLPRMCIRLHGVHAPVVLDPFMGTGTTLLAADAEGGRGLGIDLDPRYVAIARQRLQGARKAARAAAG</sequence>
<evidence type="ECO:0000313" key="12">
    <source>
        <dbReference type="Proteomes" id="UP001524547"/>
    </source>
</evidence>
<dbReference type="Pfam" id="PF01555">
    <property type="entry name" value="N6_N4_Mtase"/>
    <property type="match status" value="1"/>
</dbReference>
<evidence type="ECO:0000256" key="2">
    <source>
        <dbReference type="ARBA" id="ARBA00022603"/>
    </source>
</evidence>
<evidence type="ECO:0000313" key="11">
    <source>
        <dbReference type="EMBL" id="MCQ8240428.1"/>
    </source>
</evidence>
<evidence type="ECO:0000259" key="10">
    <source>
        <dbReference type="Pfam" id="PF01555"/>
    </source>
</evidence>
<dbReference type="InterPro" id="IPR001091">
    <property type="entry name" value="RM_Methyltransferase"/>
</dbReference>
<name>A0ABT1VVR3_9PROT</name>
<keyword evidence="12" id="KW-1185">Reference proteome</keyword>
<dbReference type="CDD" id="cd02440">
    <property type="entry name" value="AdoMet_MTases"/>
    <property type="match status" value="1"/>
</dbReference>
<dbReference type="SUPFAM" id="SSF53335">
    <property type="entry name" value="S-adenosyl-L-methionine-dependent methyltransferases"/>
    <property type="match status" value="1"/>
</dbReference>
<evidence type="ECO:0000256" key="1">
    <source>
        <dbReference type="ARBA" id="ARBA00010203"/>
    </source>
</evidence>
<evidence type="ECO:0000256" key="7">
    <source>
        <dbReference type="ARBA" id="ARBA00047942"/>
    </source>
</evidence>
<dbReference type="InterPro" id="IPR002941">
    <property type="entry name" value="DNA_methylase_N4/N6"/>
</dbReference>
<dbReference type="PRINTS" id="PR00508">
    <property type="entry name" value="S21N4MTFRASE"/>
</dbReference>
<dbReference type="EMBL" id="JAMZEJ010000003">
    <property type="protein sequence ID" value="MCQ8240428.1"/>
    <property type="molecule type" value="Genomic_DNA"/>
</dbReference>
<reference evidence="11 12" key="1">
    <citation type="submission" date="2022-06" db="EMBL/GenBank/DDBJ databases">
        <title>Rhizosaccharibacter gen. nov. sp. nov. KSS12, endophytic bacteria isolated from sugarcane.</title>
        <authorList>
            <person name="Pitiwittayakul N."/>
        </authorList>
    </citation>
    <scope>NUCLEOTIDE SEQUENCE [LARGE SCALE GENOMIC DNA]</scope>
    <source>
        <strain evidence="11 12">KSS12</strain>
    </source>
</reference>
<comment type="similarity">
    <text evidence="1">Belongs to the N(4)/N(6)-methyltransferase family. N(4) subfamily.</text>
</comment>
<evidence type="ECO:0000256" key="9">
    <source>
        <dbReference type="RuleBase" id="RU362026"/>
    </source>
</evidence>
<keyword evidence="4" id="KW-0949">S-adenosyl-L-methionine</keyword>
<comment type="catalytic activity">
    <reaction evidence="8">
        <text>a 2'-deoxycytidine in DNA + S-adenosyl-L-methionine = an N(4)-methyl-2'-deoxycytidine in DNA + S-adenosyl-L-homocysteine + H(+)</text>
        <dbReference type="Rhea" id="RHEA:16857"/>
        <dbReference type="Rhea" id="RHEA-COMP:11369"/>
        <dbReference type="Rhea" id="RHEA-COMP:13674"/>
        <dbReference type="ChEBI" id="CHEBI:15378"/>
        <dbReference type="ChEBI" id="CHEBI:57856"/>
        <dbReference type="ChEBI" id="CHEBI:59789"/>
        <dbReference type="ChEBI" id="CHEBI:85452"/>
        <dbReference type="ChEBI" id="CHEBI:137933"/>
        <dbReference type="EC" id="2.1.1.113"/>
    </reaction>
</comment>
<organism evidence="11 12">
    <name type="scientific">Rhizosaccharibacter radicis</name>
    <dbReference type="NCBI Taxonomy" id="2782605"/>
    <lineage>
        <taxon>Bacteria</taxon>
        <taxon>Pseudomonadati</taxon>
        <taxon>Pseudomonadota</taxon>
        <taxon>Alphaproteobacteria</taxon>
        <taxon>Acetobacterales</taxon>
        <taxon>Acetobacteraceae</taxon>
        <taxon>Rhizosaccharibacter</taxon>
    </lineage>
</organism>
<evidence type="ECO:0000256" key="6">
    <source>
        <dbReference type="ARBA" id="ARBA00023125"/>
    </source>
</evidence>
<dbReference type="EC" id="2.1.1.-" evidence="9"/>
<comment type="catalytic activity">
    <reaction evidence="7">
        <text>a 2'-deoxyadenosine in DNA + S-adenosyl-L-methionine = an N(6)-methyl-2'-deoxyadenosine in DNA + S-adenosyl-L-homocysteine + H(+)</text>
        <dbReference type="Rhea" id="RHEA:15197"/>
        <dbReference type="Rhea" id="RHEA-COMP:12418"/>
        <dbReference type="Rhea" id="RHEA-COMP:12419"/>
        <dbReference type="ChEBI" id="CHEBI:15378"/>
        <dbReference type="ChEBI" id="CHEBI:57856"/>
        <dbReference type="ChEBI" id="CHEBI:59789"/>
        <dbReference type="ChEBI" id="CHEBI:90615"/>
        <dbReference type="ChEBI" id="CHEBI:90616"/>
        <dbReference type="EC" id="2.1.1.72"/>
    </reaction>
</comment>
<dbReference type="Proteomes" id="UP001524547">
    <property type="component" value="Unassembled WGS sequence"/>
</dbReference>
<dbReference type="Gene3D" id="3.40.50.150">
    <property type="entry name" value="Vaccinia Virus protein VP39"/>
    <property type="match status" value="1"/>
</dbReference>
<dbReference type="PROSITE" id="PS00093">
    <property type="entry name" value="N4_MTASE"/>
    <property type="match status" value="1"/>
</dbReference>
<evidence type="ECO:0000256" key="8">
    <source>
        <dbReference type="ARBA" id="ARBA00049120"/>
    </source>
</evidence>
<dbReference type="InterPro" id="IPR029063">
    <property type="entry name" value="SAM-dependent_MTases_sf"/>
</dbReference>
<dbReference type="InterPro" id="IPR017985">
    <property type="entry name" value="MeTrfase_CN4_CS"/>
</dbReference>